<keyword evidence="6 7" id="KW-0472">Membrane</keyword>
<dbReference type="PANTHER" id="PTHR23517">
    <property type="entry name" value="RESISTANCE PROTEIN MDTM, PUTATIVE-RELATED-RELATED"/>
    <property type="match status" value="1"/>
</dbReference>
<feature type="transmembrane region" description="Helical" evidence="7">
    <location>
        <begin position="282"/>
        <end position="301"/>
    </location>
</feature>
<evidence type="ECO:0000256" key="6">
    <source>
        <dbReference type="ARBA" id="ARBA00023136"/>
    </source>
</evidence>
<evidence type="ECO:0000259" key="8">
    <source>
        <dbReference type="PROSITE" id="PS50850"/>
    </source>
</evidence>
<organism evidence="9 10">
    <name type="scientific">Chamaesiphon polymorphus CCALA 037</name>
    <dbReference type="NCBI Taxonomy" id="2107692"/>
    <lineage>
        <taxon>Bacteria</taxon>
        <taxon>Bacillati</taxon>
        <taxon>Cyanobacteriota</taxon>
        <taxon>Cyanophyceae</taxon>
        <taxon>Gomontiellales</taxon>
        <taxon>Chamaesiphonaceae</taxon>
        <taxon>Chamaesiphon</taxon>
    </lineage>
</organism>
<feature type="transmembrane region" description="Helical" evidence="7">
    <location>
        <begin position="97"/>
        <end position="115"/>
    </location>
</feature>
<keyword evidence="4 7" id="KW-0812">Transmembrane</keyword>
<dbReference type="InterPro" id="IPR005829">
    <property type="entry name" value="Sugar_transporter_CS"/>
</dbReference>
<evidence type="ECO:0000256" key="7">
    <source>
        <dbReference type="SAM" id="Phobius"/>
    </source>
</evidence>
<proteinExistence type="predicted"/>
<feature type="transmembrane region" description="Helical" evidence="7">
    <location>
        <begin position="250"/>
        <end position="270"/>
    </location>
</feature>
<evidence type="ECO:0000256" key="2">
    <source>
        <dbReference type="ARBA" id="ARBA00022448"/>
    </source>
</evidence>
<dbReference type="GO" id="GO:0022857">
    <property type="term" value="F:transmembrane transporter activity"/>
    <property type="evidence" value="ECO:0007669"/>
    <property type="project" value="InterPro"/>
</dbReference>
<dbReference type="GO" id="GO:0005886">
    <property type="term" value="C:plasma membrane"/>
    <property type="evidence" value="ECO:0007669"/>
    <property type="project" value="UniProtKB-SubCell"/>
</dbReference>
<dbReference type="Pfam" id="PF07690">
    <property type="entry name" value="MFS_1"/>
    <property type="match status" value="2"/>
</dbReference>
<evidence type="ECO:0000256" key="5">
    <source>
        <dbReference type="ARBA" id="ARBA00022989"/>
    </source>
</evidence>
<feature type="transmembrane region" description="Helical" evidence="7">
    <location>
        <begin position="135"/>
        <end position="155"/>
    </location>
</feature>
<dbReference type="InterPro" id="IPR011701">
    <property type="entry name" value="MFS"/>
</dbReference>
<dbReference type="InterPro" id="IPR036259">
    <property type="entry name" value="MFS_trans_sf"/>
</dbReference>
<comment type="subcellular location">
    <subcellularLocation>
        <location evidence="1">Cell membrane</location>
        <topology evidence="1">Multi-pass membrane protein</topology>
    </subcellularLocation>
</comment>
<feature type="transmembrane region" description="Helical" evidence="7">
    <location>
        <begin position="343"/>
        <end position="365"/>
    </location>
</feature>
<dbReference type="SUPFAM" id="SSF103473">
    <property type="entry name" value="MFS general substrate transporter"/>
    <property type="match status" value="1"/>
</dbReference>
<name>A0A2T1GJ95_9CYAN</name>
<accession>A0A2T1GJ95</accession>
<dbReference type="OrthoDB" id="9793283at2"/>
<reference evidence="9 10" key="1">
    <citation type="submission" date="2018-03" db="EMBL/GenBank/DDBJ databases">
        <title>The ancient ancestry and fast evolution of plastids.</title>
        <authorList>
            <person name="Moore K.R."/>
            <person name="Magnabosco C."/>
            <person name="Momper L."/>
            <person name="Gold D.A."/>
            <person name="Bosak T."/>
            <person name="Fournier G.P."/>
        </authorList>
    </citation>
    <scope>NUCLEOTIDE SEQUENCE [LARGE SCALE GENOMIC DNA]</scope>
    <source>
        <strain evidence="9 10">CCALA 037</strain>
    </source>
</reference>
<feature type="transmembrane region" description="Helical" evidence="7">
    <location>
        <begin position="377"/>
        <end position="395"/>
    </location>
</feature>
<feature type="transmembrane region" description="Helical" evidence="7">
    <location>
        <begin position="73"/>
        <end position="91"/>
    </location>
</feature>
<feature type="transmembrane region" description="Helical" evidence="7">
    <location>
        <begin position="161"/>
        <end position="183"/>
    </location>
</feature>
<feature type="transmembrane region" description="Helical" evidence="7">
    <location>
        <begin position="39"/>
        <end position="61"/>
    </location>
</feature>
<evidence type="ECO:0000313" key="10">
    <source>
        <dbReference type="Proteomes" id="UP000238937"/>
    </source>
</evidence>
<dbReference type="RefSeq" id="WP_106301958.1">
    <property type="nucleotide sequence ID" value="NZ_PVWO01000059.1"/>
</dbReference>
<evidence type="ECO:0000256" key="4">
    <source>
        <dbReference type="ARBA" id="ARBA00022692"/>
    </source>
</evidence>
<dbReference type="AlphaFoldDB" id="A0A2T1GJ95"/>
<protein>
    <submittedName>
        <fullName evidence="9">MFS transporter</fullName>
    </submittedName>
</protein>
<keyword evidence="2" id="KW-0813">Transport</keyword>
<dbReference type="InterPro" id="IPR020846">
    <property type="entry name" value="MFS_dom"/>
</dbReference>
<dbReference type="EMBL" id="PVWO01000059">
    <property type="protein sequence ID" value="PSB57847.1"/>
    <property type="molecule type" value="Genomic_DNA"/>
</dbReference>
<evidence type="ECO:0000313" key="9">
    <source>
        <dbReference type="EMBL" id="PSB57847.1"/>
    </source>
</evidence>
<feature type="domain" description="Major facilitator superfamily (MFS) profile" evidence="8">
    <location>
        <begin position="7"/>
        <end position="401"/>
    </location>
</feature>
<dbReference type="Gene3D" id="1.20.1250.20">
    <property type="entry name" value="MFS general substrate transporter like domains"/>
    <property type="match status" value="1"/>
</dbReference>
<dbReference type="PROSITE" id="PS50850">
    <property type="entry name" value="MFS"/>
    <property type="match status" value="1"/>
</dbReference>
<feature type="transmembrane region" description="Helical" evidence="7">
    <location>
        <begin position="12"/>
        <end position="33"/>
    </location>
</feature>
<dbReference type="PANTHER" id="PTHR23517:SF2">
    <property type="entry name" value="MULTIDRUG RESISTANCE PROTEIN MDTH"/>
    <property type="match status" value="1"/>
</dbReference>
<keyword evidence="3" id="KW-1003">Cell membrane</keyword>
<evidence type="ECO:0000256" key="3">
    <source>
        <dbReference type="ARBA" id="ARBA00022475"/>
    </source>
</evidence>
<gene>
    <name evidence="9" type="ORF">C7B77_06920</name>
</gene>
<sequence length="406" mass="43432">MPQLPRQIWILAMGRLLSEIGSGFTIFYAPIFFVQQVGLSATSVGLALGSASISGVAGRLISGTYADRWGRKPVLLLSTLVLALACFIFAATNNLPMLVVGCLVQGLGLGLYWPANEAIVADLTDGEGRRFAYAITRLADNVGMGLGIIAGGLLISSTGAYRVLFIVDGVSFCCFFLTLALGIKETLQAPKTAVRFFSGYSRALRDRRLLVYVTVNIILTIYISQTQSTLPLYFSQFVPQADARGFSPQIISTLFTGHLLMTIASQLPMLKLLAKFSQARSLMISGGFWVLGFGCITMTGTSASYQLVWASLGLGLFALAIVAYTPTASALIADLAPSSLRGVYTSINSLCWAAGYAIGPPLGGWALDRSPQFAHNFWLGLAATVPVVWAILAWLERLVSGIDRAD</sequence>
<dbReference type="CDD" id="cd17329">
    <property type="entry name" value="MFS_MdtH_MDR_like"/>
    <property type="match status" value="1"/>
</dbReference>
<keyword evidence="5 7" id="KW-1133">Transmembrane helix</keyword>
<comment type="caution">
    <text evidence="9">The sequence shown here is derived from an EMBL/GenBank/DDBJ whole genome shotgun (WGS) entry which is preliminary data.</text>
</comment>
<dbReference type="Proteomes" id="UP000238937">
    <property type="component" value="Unassembled WGS sequence"/>
</dbReference>
<evidence type="ECO:0000256" key="1">
    <source>
        <dbReference type="ARBA" id="ARBA00004651"/>
    </source>
</evidence>
<keyword evidence="10" id="KW-1185">Reference proteome</keyword>
<dbReference type="InterPro" id="IPR050171">
    <property type="entry name" value="MFS_Transporters"/>
</dbReference>
<dbReference type="PROSITE" id="PS00216">
    <property type="entry name" value="SUGAR_TRANSPORT_1"/>
    <property type="match status" value="1"/>
</dbReference>
<feature type="transmembrane region" description="Helical" evidence="7">
    <location>
        <begin position="307"/>
        <end position="331"/>
    </location>
</feature>
<feature type="transmembrane region" description="Helical" evidence="7">
    <location>
        <begin position="209"/>
        <end position="230"/>
    </location>
</feature>